<keyword evidence="1" id="KW-1133">Transmembrane helix</keyword>
<dbReference type="Pfam" id="PF10724">
    <property type="entry name" value="DUF2516"/>
    <property type="match status" value="1"/>
</dbReference>
<comment type="caution">
    <text evidence="2">The sequence shown here is derived from an EMBL/GenBank/DDBJ whole genome shotgun (WGS) entry which is preliminary data.</text>
</comment>
<protein>
    <submittedName>
        <fullName evidence="2">DUF2516 family protein</fullName>
    </submittedName>
</protein>
<name>A0A4Q4ZDN5_9ACTN</name>
<feature type="transmembrane region" description="Helical" evidence="1">
    <location>
        <begin position="67"/>
        <end position="86"/>
    </location>
</feature>
<dbReference type="OrthoDB" id="4774469at2"/>
<dbReference type="InterPro" id="IPR019662">
    <property type="entry name" value="DUF2516"/>
</dbReference>
<dbReference type="AlphaFoldDB" id="A0A4Q4ZDN5"/>
<keyword evidence="1" id="KW-0812">Transmembrane</keyword>
<keyword evidence="3" id="KW-1185">Reference proteome</keyword>
<keyword evidence="1" id="KW-0472">Membrane</keyword>
<evidence type="ECO:0000313" key="3">
    <source>
        <dbReference type="Proteomes" id="UP000295198"/>
    </source>
</evidence>
<reference evidence="2 3" key="1">
    <citation type="submission" date="2019-01" db="EMBL/GenBank/DDBJ databases">
        <title>Nocardioides guangzhouensis sp. nov., an actinobacterium isolated from soil.</title>
        <authorList>
            <person name="Fu Y."/>
            <person name="Cai Y."/>
            <person name="Lin Z."/>
            <person name="Chen P."/>
        </authorList>
    </citation>
    <scope>NUCLEOTIDE SEQUENCE [LARGE SCALE GENOMIC DNA]</scope>
    <source>
        <strain evidence="2 3">130</strain>
    </source>
</reference>
<evidence type="ECO:0000313" key="2">
    <source>
        <dbReference type="EMBL" id="RYP85274.1"/>
    </source>
</evidence>
<proteinExistence type="predicted"/>
<evidence type="ECO:0000256" key="1">
    <source>
        <dbReference type="SAM" id="Phobius"/>
    </source>
</evidence>
<sequence>MITGYIELAVILIALAIKAFAFINALLWPAESYTAANKLTKPAWLAILGVGLAAQVVLIQASPINPIHLIATVAAIVFLVDVRPAVSELTRR</sequence>
<gene>
    <name evidence="2" type="ORF">EKO23_13235</name>
</gene>
<accession>A0A4Q4ZDN5</accession>
<feature type="transmembrane region" description="Helical" evidence="1">
    <location>
        <begin position="6"/>
        <end position="30"/>
    </location>
</feature>
<feature type="transmembrane region" description="Helical" evidence="1">
    <location>
        <begin position="42"/>
        <end position="61"/>
    </location>
</feature>
<dbReference type="EMBL" id="SDKM01000018">
    <property type="protein sequence ID" value="RYP85274.1"/>
    <property type="molecule type" value="Genomic_DNA"/>
</dbReference>
<dbReference type="Proteomes" id="UP000295198">
    <property type="component" value="Unassembled WGS sequence"/>
</dbReference>
<organism evidence="2 3">
    <name type="scientific">Nocardioides guangzhouensis</name>
    <dbReference type="NCBI Taxonomy" id="2497878"/>
    <lineage>
        <taxon>Bacteria</taxon>
        <taxon>Bacillati</taxon>
        <taxon>Actinomycetota</taxon>
        <taxon>Actinomycetes</taxon>
        <taxon>Propionibacteriales</taxon>
        <taxon>Nocardioidaceae</taxon>
        <taxon>Nocardioides</taxon>
    </lineage>
</organism>